<dbReference type="Proteomes" id="UP000321393">
    <property type="component" value="Unassembled WGS sequence"/>
</dbReference>
<protein>
    <submittedName>
        <fullName evidence="3">Reverse transcriptase</fullName>
    </submittedName>
</protein>
<proteinExistence type="predicted"/>
<keyword evidence="3" id="KW-0808">Transferase</keyword>
<evidence type="ECO:0000313" key="4">
    <source>
        <dbReference type="Proteomes" id="UP000321393"/>
    </source>
</evidence>
<feature type="domain" description="Reverse transcriptase Ty1/copia-type" evidence="2">
    <location>
        <begin position="99"/>
        <end position="148"/>
    </location>
</feature>
<dbReference type="AlphaFoldDB" id="A0A5A7V7F6"/>
<evidence type="ECO:0000256" key="1">
    <source>
        <dbReference type="SAM" id="MobiDB-lite"/>
    </source>
</evidence>
<gene>
    <name evidence="3" type="ORF">E6C27_scaffold381G00680</name>
</gene>
<evidence type="ECO:0000259" key="2">
    <source>
        <dbReference type="Pfam" id="PF07727"/>
    </source>
</evidence>
<reference evidence="3 4" key="1">
    <citation type="submission" date="2019-08" db="EMBL/GenBank/DDBJ databases">
        <title>Draft genome sequences of two oriental melons (Cucumis melo L. var makuwa).</title>
        <authorList>
            <person name="Kwon S.-Y."/>
        </authorList>
    </citation>
    <scope>NUCLEOTIDE SEQUENCE [LARGE SCALE GENOMIC DNA]</scope>
    <source>
        <strain evidence="4">cv. SW 3</strain>
        <tissue evidence="3">Leaf</tissue>
    </source>
</reference>
<dbReference type="PANTHER" id="PTHR11439:SF463">
    <property type="entry name" value="REVERSE TRANSCRIPTASE TY1_COPIA-TYPE DOMAIN-CONTAINING PROTEIN"/>
    <property type="match status" value="1"/>
</dbReference>
<dbReference type="PANTHER" id="PTHR11439">
    <property type="entry name" value="GAG-POL-RELATED RETROTRANSPOSON"/>
    <property type="match status" value="1"/>
</dbReference>
<accession>A0A5A7V7F6</accession>
<dbReference type="InterPro" id="IPR013103">
    <property type="entry name" value="RVT_2"/>
</dbReference>
<dbReference type="Pfam" id="PF07727">
    <property type="entry name" value="RVT_2"/>
    <property type="match status" value="1"/>
</dbReference>
<evidence type="ECO:0000313" key="3">
    <source>
        <dbReference type="EMBL" id="KAA0063180.1"/>
    </source>
</evidence>
<feature type="region of interest" description="Disordered" evidence="1">
    <location>
        <begin position="61"/>
        <end position="85"/>
    </location>
</feature>
<keyword evidence="3" id="KW-0695">RNA-directed DNA polymerase</keyword>
<dbReference type="EMBL" id="SSTE01002941">
    <property type="protein sequence ID" value="KAA0063180.1"/>
    <property type="molecule type" value="Genomic_DNA"/>
</dbReference>
<sequence>MRNLKKEVGSPTSQSLAPVQDFKPPRDQGMKNPIGPYINNTMNENDRFDVAVLKNVEEKNHGDEIEVRTETSNNEAEQGHTGKLDEYDPSLDIPISLRKVAKLNIVRILLSVTVNKYWPLYQPDVKNAYLKGDLMKEVYMSPSLGFDAQFGFEIKDLENLKYFLEMEVPRSKEGKLIYLSHTRLDISFAVGVVNQFMHAPYEKHMEVVNRIMGNLKNTPESLPPVIVPLFGAIL</sequence>
<feature type="region of interest" description="Disordered" evidence="1">
    <location>
        <begin position="1"/>
        <end position="34"/>
    </location>
</feature>
<dbReference type="OrthoDB" id="1749397at2759"/>
<name>A0A5A7V7F6_CUCMM</name>
<organism evidence="3 4">
    <name type="scientific">Cucumis melo var. makuwa</name>
    <name type="common">Oriental melon</name>
    <dbReference type="NCBI Taxonomy" id="1194695"/>
    <lineage>
        <taxon>Eukaryota</taxon>
        <taxon>Viridiplantae</taxon>
        <taxon>Streptophyta</taxon>
        <taxon>Embryophyta</taxon>
        <taxon>Tracheophyta</taxon>
        <taxon>Spermatophyta</taxon>
        <taxon>Magnoliopsida</taxon>
        <taxon>eudicotyledons</taxon>
        <taxon>Gunneridae</taxon>
        <taxon>Pentapetalae</taxon>
        <taxon>rosids</taxon>
        <taxon>fabids</taxon>
        <taxon>Cucurbitales</taxon>
        <taxon>Cucurbitaceae</taxon>
        <taxon>Benincaseae</taxon>
        <taxon>Cucumis</taxon>
    </lineage>
</organism>
<comment type="caution">
    <text evidence="3">The sequence shown here is derived from an EMBL/GenBank/DDBJ whole genome shotgun (WGS) entry which is preliminary data.</text>
</comment>
<dbReference type="GO" id="GO:0003964">
    <property type="term" value="F:RNA-directed DNA polymerase activity"/>
    <property type="evidence" value="ECO:0007669"/>
    <property type="project" value="UniProtKB-KW"/>
</dbReference>
<keyword evidence="3" id="KW-0548">Nucleotidyltransferase</keyword>